<dbReference type="AlphaFoldDB" id="A0A8H3CBY4"/>
<evidence type="ECO:0000259" key="1">
    <source>
        <dbReference type="Pfam" id="PF25534"/>
    </source>
</evidence>
<proteinExistence type="predicted"/>
<reference evidence="2" key="1">
    <citation type="submission" date="2021-01" db="EMBL/GenBank/DDBJ databases">
        <authorList>
            <person name="Kaushik A."/>
        </authorList>
    </citation>
    <scope>NUCLEOTIDE SEQUENCE</scope>
    <source>
        <strain evidence="2">AG6-10EEA</strain>
    </source>
</reference>
<evidence type="ECO:0000313" key="2">
    <source>
        <dbReference type="EMBL" id="CAE6478915.1"/>
    </source>
</evidence>
<protein>
    <recommendedName>
        <fullName evidence="1">DUF7918 domain-containing protein</fullName>
    </recommendedName>
</protein>
<dbReference type="OrthoDB" id="3267376at2759"/>
<organism evidence="2 3">
    <name type="scientific">Rhizoctonia solani</name>
    <dbReference type="NCBI Taxonomy" id="456999"/>
    <lineage>
        <taxon>Eukaryota</taxon>
        <taxon>Fungi</taxon>
        <taxon>Dikarya</taxon>
        <taxon>Basidiomycota</taxon>
        <taxon>Agaricomycotina</taxon>
        <taxon>Agaricomycetes</taxon>
        <taxon>Cantharellales</taxon>
        <taxon>Ceratobasidiaceae</taxon>
        <taxon>Rhizoctonia</taxon>
    </lineage>
</organism>
<feature type="domain" description="DUF7918" evidence="1">
    <location>
        <begin position="5"/>
        <end position="163"/>
    </location>
</feature>
<evidence type="ECO:0000313" key="3">
    <source>
        <dbReference type="Proteomes" id="UP000663853"/>
    </source>
</evidence>
<dbReference type="Proteomes" id="UP000663853">
    <property type="component" value="Unassembled WGS sequence"/>
</dbReference>
<accession>A0A8H3CBY4</accession>
<dbReference type="EMBL" id="CAJMXA010002305">
    <property type="protein sequence ID" value="CAE6478915.1"/>
    <property type="molecule type" value="Genomic_DNA"/>
</dbReference>
<name>A0A8H3CBY4_9AGAM</name>
<gene>
    <name evidence="2" type="ORF">RDB_LOCUS85460</name>
</gene>
<dbReference type="InterPro" id="IPR057678">
    <property type="entry name" value="DUF7918"/>
</dbReference>
<comment type="caution">
    <text evidence="2">The sequence shown here is derived from an EMBL/GenBank/DDBJ whole genome shotgun (WGS) entry which is preliminary data.</text>
</comment>
<dbReference type="Pfam" id="PF25534">
    <property type="entry name" value="DUF7918"/>
    <property type="match status" value="1"/>
</dbReference>
<sequence length="234" mass="26273">MFVYPYLDGVRMCGCSWTKDQVATKDMGELGHHPTGHSSFRLYEFGKRRMTDKEDVFQTGRPRALLNELNAIKVRFAWGHQGAVVERTEFFDSPSESAPIHEVEAKPMQGLSGSAQLSQNNTMSGYSYSSCDFNPAEGVKATTFIFRYASREWLQARDIIERTPRRIGSPSPRIIPKRARSITPKPIIIGKLEAKDNEDDDVVFVKHVIPVKAGPRKKKCLAKLASAQSKTEPV</sequence>